<keyword evidence="3" id="KW-1185">Reference proteome</keyword>
<organism evidence="2 3">
    <name type="scientific">Ketogulonicigenium robustum</name>
    <dbReference type="NCBI Taxonomy" id="92947"/>
    <lineage>
        <taxon>Bacteria</taxon>
        <taxon>Pseudomonadati</taxon>
        <taxon>Pseudomonadota</taxon>
        <taxon>Alphaproteobacteria</taxon>
        <taxon>Rhodobacterales</taxon>
        <taxon>Roseobacteraceae</taxon>
        <taxon>Ketogulonicigenium</taxon>
    </lineage>
</organism>
<feature type="transmembrane region" description="Helical" evidence="1">
    <location>
        <begin position="257"/>
        <end position="276"/>
    </location>
</feature>
<proteinExistence type="predicted"/>
<feature type="transmembrane region" description="Helical" evidence="1">
    <location>
        <begin position="189"/>
        <end position="209"/>
    </location>
</feature>
<reference evidence="2 3" key="1">
    <citation type="submission" date="2017-02" db="EMBL/GenBank/DDBJ databases">
        <title>Ketogulonicigenium robustum SPU B003 Genome sequencing and assembly.</title>
        <authorList>
            <person name="Li Y."/>
            <person name="Liu L."/>
            <person name="Wang C."/>
            <person name="Zhang M."/>
            <person name="Zhang T."/>
            <person name="Zhang Y."/>
        </authorList>
    </citation>
    <scope>NUCLEOTIDE SEQUENCE [LARGE SCALE GENOMIC DNA]</scope>
    <source>
        <strain evidence="2 3">SPU_B003</strain>
    </source>
</reference>
<feature type="transmembrane region" description="Helical" evidence="1">
    <location>
        <begin position="387"/>
        <end position="406"/>
    </location>
</feature>
<feature type="transmembrane region" description="Helical" evidence="1">
    <location>
        <begin position="42"/>
        <end position="61"/>
    </location>
</feature>
<dbReference type="STRING" id="92947.BVG79_00993"/>
<evidence type="ECO:0000313" key="2">
    <source>
        <dbReference type="EMBL" id="ARO14339.1"/>
    </source>
</evidence>
<dbReference type="Proteomes" id="UP000242447">
    <property type="component" value="Chromosome"/>
</dbReference>
<feature type="transmembrane region" description="Helical" evidence="1">
    <location>
        <begin position="450"/>
        <end position="468"/>
    </location>
</feature>
<feature type="transmembrane region" description="Helical" evidence="1">
    <location>
        <begin position="331"/>
        <end position="350"/>
    </location>
</feature>
<sequence length="469" mass="48327">MPNVPRFIPPRSVYDRLCGILALIMLICVCGGQIGGQHWPQLVALNWVAAICAVTLAVLRLPNVRPIAKVFVGLAIAAAAGVLLFAPQNANQLDRALQQGTAFSTFLTTLGLVRGPVRASRLVATAAAYLFSFPAKFRTAAVTYGSQFLTILFNLGTISMMADIAKNHAEGRDSGADPKAITLAALRGTLLATAWNPIGIGYAVVLAAISGADPALLLAITFGSTLLLTALGLRVAKIQDDSIATPAEAAPVAGGGWAVIGLLAAVAGLIAATLALHWVLHISFLVAACIVLPAMSLIWPLVEPSARAGAPLNPVAAMGDASASTASEATVFLSAALISVPAALLLHSIGLENLFESPAVPQLVFILGCMLLIPLLAAVYVPHTISFVIITQVVGASSVGAAHPLSLGLALMFAWAMAISISPISAMSLIAGNSIGRSAFDVSLKINRTFTLVTLCGATILVSLLYLLE</sequence>
<keyword evidence="1" id="KW-0472">Membrane</keyword>
<feature type="transmembrane region" description="Helical" evidence="1">
    <location>
        <begin position="412"/>
        <end position="430"/>
    </location>
</feature>
<name>A0A1W6NYS3_9RHOB</name>
<gene>
    <name evidence="2" type="ORF">BVG79_00993</name>
</gene>
<feature type="transmembrane region" description="Helical" evidence="1">
    <location>
        <begin position="215"/>
        <end position="236"/>
    </location>
</feature>
<feature type="transmembrane region" description="Helical" evidence="1">
    <location>
        <begin position="12"/>
        <end position="30"/>
    </location>
</feature>
<keyword evidence="1" id="KW-0812">Transmembrane</keyword>
<evidence type="ECO:0000313" key="3">
    <source>
        <dbReference type="Proteomes" id="UP000242447"/>
    </source>
</evidence>
<dbReference type="AlphaFoldDB" id="A0A1W6NYS3"/>
<feature type="transmembrane region" description="Helical" evidence="1">
    <location>
        <begin position="282"/>
        <end position="302"/>
    </location>
</feature>
<keyword evidence="1" id="KW-1133">Transmembrane helix</keyword>
<protein>
    <submittedName>
        <fullName evidence="2">Uncharacterized protein</fullName>
    </submittedName>
</protein>
<dbReference type="RefSeq" id="WP_236951425.1">
    <property type="nucleotide sequence ID" value="NZ_CP019937.1"/>
</dbReference>
<accession>A0A1W6NYS3</accession>
<evidence type="ECO:0000256" key="1">
    <source>
        <dbReference type="SAM" id="Phobius"/>
    </source>
</evidence>
<dbReference type="EMBL" id="CP019937">
    <property type="protein sequence ID" value="ARO14339.1"/>
    <property type="molecule type" value="Genomic_DNA"/>
</dbReference>
<dbReference type="KEGG" id="kro:BVG79_00993"/>
<feature type="transmembrane region" description="Helical" evidence="1">
    <location>
        <begin position="362"/>
        <end position="380"/>
    </location>
</feature>
<feature type="transmembrane region" description="Helical" evidence="1">
    <location>
        <begin position="67"/>
        <end position="86"/>
    </location>
</feature>